<dbReference type="STRING" id="1522312.GCA_900177895_02014"/>
<dbReference type="SUPFAM" id="SSF56349">
    <property type="entry name" value="DNA breaking-rejoining enzymes"/>
    <property type="match status" value="1"/>
</dbReference>
<dbReference type="GO" id="GO:0003677">
    <property type="term" value="F:DNA binding"/>
    <property type="evidence" value="ECO:0007669"/>
    <property type="project" value="UniProtKB-UniRule"/>
</dbReference>
<dbReference type="Pfam" id="PF00589">
    <property type="entry name" value="Phage_integrase"/>
    <property type="match status" value="1"/>
</dbReference>
<dbReference type="Gene3D" id="1.10.150.130">
    <property type="match status" value="1"/>
</dbReference>
<dbReference type="Gene3D" id="1.10.443.10">
    <property type="entry name" value="Intergrase catalytic core"/>
    <property type="match status" value="1"/>
</dbReference>
<keyword evidence="2" id="KW-0229">DNA integration</keyword>
<evidence type="ECO:0000256" key="4">
    <source>
        <dbReference type="ARBA" id="ARBA00023172"/>
    </source>
</evidence>
<gene>
    <name evidence="8" type="primary">intS</name>
    <name evidence="9" type="ORF">KEBURONENSIS_00260</name>
    <name evidence="8" type="ORF">KEBURONENSIS_00429</name>
</gene>
<name>A0A238HHH8_9NEIS</name>
<organism evidence="8">
    <name type="scientific">Kingella negevensis</name>
    <dbReference type="NCBI Taxonomy" id="1522312"/>
    <lineage>
        <taxon>Bacteria</taxon>
        <taxon>Pseudomonadati</taxon>
        <taxon>Pseudomonadota</taxon>
        <taxon>Betaproteobacteria</taxon>
        <taxon>Neisseriales</taxon>
        <taxon>Neisseriaceae</taxon>
        <taxon>Kingella</taxon>
    </lineage>
</organism>
<evidence type="ECO:0000259" key="6">
    <source>
        <dbReference type="PROSITE" id="PS51898"/>
    </source>
</evidence>
<evidence type="ECO:0000313" key="9">
    <source>
        <dbReference type="EMBL" id="SNB73351.1"/>
    </source>
</evidence>
<dbReference type="InterPro" id="IPR053876">
    <property type="entry name" value="Phage_int_M"/>
</dbReference>
<evidence type="ECO:0000259" key="7">
    <source>
        <dbReference type="PROSITE" id="PS51900"/>
    </source>
</evidence>
<evidence type="ECO:0000313" key="8">
    <source>
        <dbReference type="EMBL" id="SMQ13203.1"/>
    </source>
</evidence>
<dbReference type="GO" id="GO:0015074">
    <property type="term" value="P:DNA integration"/>
    <property type="evidence" value="ECO:0007669"/>
    <property type="project" value="UniProtKB-KW"/>
</dbReference>
<dbReference type="AlphaFoldDB" id="A0A238HHH8"/>
<evidence type="ECO:0000256" key="5">
    <source>
        <dbReference type="PROSITE-ProRule" id="PRU01248"/>
    </source>
</evidence>
<comment type="similarity">
    <text evidence="1">Belongs to the 'phage' integrase family.</text>
</comment>
<keyword evidence="3 5" id="KW-0238">DNA-binding</keyword>
<dbReference type="InterPro" id="IPR010998">
    <property type="entry name" value="Integrase_recombinase_N"/>
</dbReference>
<dbReference type="PANTHER" id="PTHR30629">
    <property type="entry name" value="PROPHAGE INTEGRASE"/>
    <property type="match status" value="1"/>
</dbReference>
<dbReference type="Proteomes" id="UP000215450">
    <property type="component" value="Unassembled WGS sequence"/>
</dbReference>
<keyword evidence="10" id="KW-1185">Reference proteome</keyword>
<dbReference type="PROSITE" id="PS51898">
    <property type="entry name" value="TYR_RECOMBINASE"/>
    <property type="match status" value="1"/>
</dbReference>
<dbReference type="RefSeq" id="WP_095063203.1">
    <property type="nucleotide sequence ID" value="NZ_FXUV02000032.1"/>
</dbReference>
<dbReference type="InterPro" id="IPR025166">
    <property type="entry name" value="Integrase_DNA_bind_dom"/>
</dbReference>
<dbReference type="InterPro" id="IPR050808">
    <property type="entry name" value="Phage_Integrase"/>
</dbReference>
<dbReference type="OrthoDB" id="9775880at2"/>
<reference evidence="8" key="1">
    <citation type="submission" date="2017-05" db="EMBL/GenBank/DDBJ databases">
        <authorList>
            <person name="Song R."/>
            <person name="Chenine A.L."/>
            <person name="Ruprecht R.M."/>
        </authorList>
    </citation>
    <scope>NUCLEOTIDE SEQUENCE</scope>
    <source>
        <strain evidence="8">Kingella_eburonensis</strain>
    </source>
</reference>
<dbReference type="InterPro" id="IPR011010">
    <property type="entry name" value="DNA_brk_join_enz"/>
</dbReference>
<dbReference type="InterPro" id="IPR044068">
    <property type="entry name" value="CB"/>
</dbReference>
<accession>A0A238HHH8</accession>
<dbReference type="GO" id="GO:0006310">
    <property type="term" value="P:DNA recombination"/>
    <property type="evidence" value="ECO:0007669"/>
    <property type="project" value="UniProtKB-KW"/>
</dbReference>
<dbReference type="EMBL" id="FXUV01000052">
    <property type="protein sequence ID" value="SMQ13203.1"/>
    <property type="molecule type" value="Genomic_DNA"/>
</dbReference>
<evidence type="ECO:0000256" key="3">
    <source>
        <dbReference type="ARBA" id="ARBA00023125"/>
    </source>
</evidence>
<evidence type="ECO:0000256" key="2">
    <source>
        <dbReference type="ARBA" id="ARBA00022908"/>
    </source>
</evidence>
<dbReference type="PROSITE" id="PS51900">
    <property type="entry name" value="CB"/>
    <property type="match status" value="1"/>
</dbReference>
<protein>
    <submittedName>
        <fullName evidence="8">Putative prophage CPS-53 integrase</fullName>
    </submittedName>
</protein>
<reference evidence="9 10" key="2">
    <citation type="submission" date="2017-06" db="EMBL/GenBank/DDBJ databases">
        <authorList>
            <person name="Kim H.J."/>
            <person name="Triplett B.A."/>
        </authorList>
    </citation>
    <scope>NUCLEOTIDE SEQUENCE [LARGE SCALE GENOMIC DNA]</scope>
    <source>
        <strain evidence="9">Kingella_eburonensis</strain>
    </source>
</reference>
<dbReference type="EMBL" id="FXUV02000032">
    <property type="protein sequence ID" value="SNB73351.1"/>
    <property type="molecule type" value="Genomic_DNA"/>
</dbReference>
<dbReference type="InterPro" id="IPR038488">
    <property type="entry name" value="Integrase_DNA-bd_sf"/>
</dbReference>
<feature type="domain" description="Core-binding (CB)" evidence="7">
    <location>
        <begin position="98"/>
        <end position="180"/>
    </location>
</feature>
<dbReference type="Gene3D" id="3.30.160.390">
    <property type="entry name" value="Integrase, DNA-binding domain"/>
    <property type="match status" value="1"/>
</dbReference>
<dbReference type="Pfam" id="PF22022">
    <property type="entry name" value="Phage_int_M"/>
    <property type="match status" value="1"/>
</dbReference>
<proteinExistence type="inferred from homology"/>
<dbReference type="CDD" id="cd00801">
    <property type="entry name" value="INT_P4_C"/>
    <property type="match status" value="1"/>
</dbReference>
<feature type="domain" description="Tyr recombinase" evidence="6">
    <location>
        <begin position="203"/>
        <end position="386"/>
    </location>
</feature>
<evidence type="ECO:0000256" key="1">
    <source>
        <dbReference type="ARBA" id="ARBA00008857"/>
    </source>
</evidence>
<dbReference type="InterPro" id="IPR002104">
    <property type="entry name" value="Integrase_catalytic"/>
</dbReference>
<keyword evidence="4" id="KW-0233">DNA recombination</keyword>
<sequence length="403" mass="45718">MKLNDQQIKKAKPKEKPYKLADGKGLYLLITPTGGKLWRLKYRVDGKEKTLSIGAYPAITLSEAREQVEAARKQKASGIDPSQAKQQAKAERQAALLNTFQAIALQWHTANLHRWKPHNAERIIEQLKKDVFPHIGSKQLNDVSVAEVKAVLLRVIEQRKAPATAEKIRQWISAIYAYAAIMELTDRNPAFALRGTLEKGKTSHLPALPQTELETFYSRLMAADMAEQNRIAILLLMLLFPRSTEFRGGKWEEIDFTAKTWIIPAECMKHEKNKPKPPHTIPLSTWAIELLTELHSITGKTPYLFPSRTAQNGVISETTLNNIIKKMGYNGIATPHGFRSLASSVLNEKGFNPDAIERQLAHIPNDKIRAAYNRAEYMAERAEFMQWYSDFLQQHYRNAIQAA</sequence>
<dbReference type="PANTHER" id="PTHR30629:SF2">
    <property type="entry name" value="PROPHAGE INTEGRASE INTS-RELATED"/>
    <property type="match status" value="1"/>
</dbReference>
<dbReference type="InterPro" id="IPR013762">
    <property type="entry name" value="Integrase-like_cat_sf"/>
</dbReference>
<evidence type="ECO:0000313" key="10">
    <source>
        <dbReference type="Proteomes" id="UP000215450"/>
    </source>
</evidence>
<dbReference type="Pfam" id="PF13356">
    <property type="entry name" value="Arm-DNA-bind_3"/>
    <property type="match status" value="1"/>
</dbReference>